<evidence type="ECO:0000313" key="1">
    <source>
        <dbReference type="EMBL" id="EEC80733.1"/>
    </source>
</evidence>
<name>B8B361_ORYSI</name>
<gene>
    <name evidence="1" type="ORF">OsI_23207</name>
</gene>
<dbReference type="HOGENOM" id="CLU_124134_0_0_1"/>
<reference evidence="1 2" key="1">
    <citation type="journal article" date="2005" name="PLoS Biol.">
        <title>The genomes of Oryza sativa: a history of duplications.</title>
        <authorList>
            <person name="Yu J."/>
            <person name="Wang J."/>
            <person name="Lin W."/>
            <person name="Li S."/>
            <person name="Li H."/>
            <person name="Zhou J."/>
            <person name="Ni P."/>
            <person name="Dong W."/>
            <person name="Hu S."/>
            <person name="Zeng C."/>
            <person name="Zhang J."/>
            <person name="Zhang Y."/>
            <person name="Li R."/>
            <person name="Xu Z."/>
            <person name="Li S."/>
            <person name="Li X."/>
            <person name="Zheng H."/>
            <person name="Cong L."/>
            <person name="Lin L."/>
            <person name="Yin J."/>
            <person name="Geng J."/>
            <person name="Li G."/>
            <person name="Shi J."/>
            <person name="Liu J."/>
            <person name="Lv H."/>
            <person name="Li J."/>
            <person name="Wang J."/>
            <person name="Deng Y."/>
            <person name="Ran L."/>
            <person name="Shi X."/>
            <person name="Wang X."/>
            <person name="Wu Q."/>
            <person name="Li C."/>
            <person name="Ren X."/>
            <person name="Wang J."/>
            <person name="Wang X."/>
            <person name="Li D."/>
            <person name="Liu D."/>
            <person name="Zhang X."/>
            <person name="Ji Z."/>
            <person name="Zhao W."/>
            <person name="Sun Y."/>
            <person name="Zhang Z."/>
            <person name="Bao J."/>
            <person name="Han Y."/>
            <person name="Dong L."/>
            <person name="Ji J."/>
            <person name="Chen P."/>
            <person name="Wu S."/>
            <person name="Liu J."/>
            <person name="Xiao Y."/>
            <person name="Bu D."/>
            <person name="Tan J."/>
            <person name="Yang L."/>
            <person name="Ye C."/>
            <person name="Zhang J."/>
            <person name="Xu J."/>
            <person name="Zhou Y."/>
            <person name="Yu Y."/>
            <person name="Zhang B."/>
            <person name="Zhuang S."/>
            <person name="Wei H."/>
            <person name="Liu B."/>
            <person name="Lei M."/>
            <person name="Yu H."/>
            <person name="Li Y."/>
            <person name="Xu H."/>
            <person name="Wei S."/>
            <person name="He X."/>
            <person name="Fang L."/>
            <person name="Zhang Z."/>
            <person name="Zhang Y."/>
            <person name="Huang X."/>
            <person name="Su Z."/>
            <person name="Tong W."/>
            <person name="Li J."/>
            <person name="Tong Z."/>
            <person name="Li S."/>
            <person name="Ye J."/>
            <person name="Wang L."/>
            <person name="Fang L."/>
            <person name="Lei T."/>
            <person name="Chen C."/>
            <person name="Chen H."/>
            <person name="Xu Z."/>
            <person name="Li H."/>
            <person name="Huang H."/>
            <person name="Zhang F."/>
            <person name="Xu H."/>
            <person name="Li N."/>
            <person name="Zhao C."/>
            <person name="Li S."/>
            <person name="Dong L."/>
            <person name="Huang Y."/>
            <person name="Li L."/>
            <person name="Xi Y."/>
            <person name="Qi Q."/>
            <person name="Li W."/>
            <person name="Zhang B."/>
            <person name="Hu W."/>
            <person name="Zhang Y."/>
            <person name="Tian X."/>
            <person name="Jiao Y."/>
            <person name="Liang X."/>
            <person name="Jin J."/>
            <person name="Gao L."/>
            <person name="Zheng W."/>
            <person name="Hao B."/>
            <person name="Liu S."/>
            <person name="Wang W."/>
            <person name="Yuan L."/>
            <person name="Cao M."/>
            <person name="McDermott J."/>
            <person name="Samudrala R."/>
            <person name="Wang J."/>
            <person name="Wong G.K."/>
            <person name="Yang H."/>
        </authorList>
    </citation>
    <scope>NUCLEOTIDE SEQUENCE [LARGE SCALE GENOMIC DNA]</scope>
    <source>
        <strain evidence="2">cv. 93-11</strain>
    </source>
</reference>
<proteinExistence type="predicted"/>
<dbReference type="AlphaFoldDB" id="B8B361"/>
<dbReference type="Gramene" id="BGIOSGA021127-TA">
    <property type="protein sequence ID" value="BGIOSGA021127-PA"/>
    <property type="gene ID" value="BGIOSGA021127"/>
</dbReference>
<sequence>MPSSLPLPRQSRSAGITPCRALWLRSTSPGPSIRSLTTSPFRRDIHLRAMPLPLLPPARRHRRHPCMEPSQPQVLLSLSQPNRTPVLQRLCLAALPGCTELLSYALRGLICRSDDLLQCAADAAASRREAAGGVSSIPKGGAVARRKTMCDITNLRRTSAAVEQGGTVCAVDAGMEGITRLVKDLISL</sequence>
<dbReference type="EMBL" id="CM000131">
    <property type="protein sequence ID" value="EEC80733.1"/>
    <property type="molecule type" value="Genomic_DNA"/>
</dbReference>
<accession>B8B361</accession>
<evidence type="ECO:0000313" key="2">
    <source>
        <dbReference type="Proteomes" id="UP000007015"/>
    </source>
</evidence>
<keyword evidence="2" id="KW-1185">Reference proteome</keyword>
<dbReference type="OMA" id="KTMCDIT"/>
<protein>
    <submittedName>
        <fullName evidence="1">Uncharacterized protein</fullName>
    </submittedName>
</protein>
<organism evidence="1 2">
    <name type="scientific">Oryza sativa subsp. indica</name>
    <name type="common">Rice</name>
    <dbReference type="NCBI Taxonomy" id="39946"/>
    <lineage>
        <taxon>Eukaryota</taxon>
        <taxon>Viridiplantae</taxon>
        <taxon>Streptophyta</taxon>
        <taxon>Embryophyta</taxon>
        <taxon>Tracheophyta</taxon>
        <taxon>Spermatophyta</taxon>
        <taxon>Magnoliopsida</taxon>
        <taxon>Liliopsida</taxon>
        <taxon>Poales</taxon>
        <taxon>Poaceae</taxon>
        <taxon>BOP clade</taxon>
        <taxon>Oryzoideae</taxon>
        <taxon>Oryzeae</taxon>
        <taxon>Oryzinae</taxon>
        <taxon>Oryza</taxon>
        <taxon>Oryza sativa</taxon>
    </lineage>
</organism>
<dbReference type="Proteomes" id="UP000007015">
    <property type="component" value="Chromosome 6"/>
</dbReference>